<reference evidence="2 3" key="1">
    <citation type="submission" date="2021-09" db="EMBL/GenBank/DDBJ databases">
        <title>Genomic insights and catalytic innovation underlie evolution of tropane alkaloids biosynthesis.</title>
        <authorList>
            <person name="Wang Y.-J."/>
            <person name="Tian T."/>
            <person name="Huang J.-P."/>
            <person name="Huang S.-X."/>
        </authorList>
    </citation>
    <scope>NUCLEOTIDE SEQUENCE [LARGE SCALE GENOMIC DNA]</scope>
    <source>
        <strain evidence="2">KIB-2018</strain>
        <tissue evidence="2">Leaf</tissue>
    </source>
</reference>
<organism evidence="2 3">
    <name type="scientific">Erythroxylum novogranatense</name>
    <dbReference type="NCBI Taxonomy" id="1862640"/>
    <lineage>
        <taxon>Eukaryota</taxon>
        <taxon>Viridiplantae</taxon>
        <taxon>Streptophyta</taxon>
        <taxon>Embryophyta</taxon>
        <taxon>Tracheophyta</taxon>
        <taxon>Spermatophyta</taxon>
        <taxon>Magnoliopsida</taxon>
        <taxon>eudicotyledons</taxon>
        <taxon>Gunneridae</taxon>
        <taxon>Pentapetalae</taxon>
        <taxon>rosids</taxon>
        <taxon>fabids</taxon>
        <taxon>Malpighiales</taxon>
        <taxon>Erythroxylaceae</taxon>
        <taxon>Erythroxylum</taxon>
    </lineage>
</organism>
<protein>
    <submittedName>
        <fullName evidence="2">Uncharacterized protein</fullName>
    </submittedName>
</protein>
<accession>A0AAV8U7W9</accession>
<feature type="transmembrane region" description="Helical" evidence="1">
    <location>
        <begin position="12"/>
        <end position="30"/>
    </location>
</feature>
<keyword evidence="3" id="KW-1185">Reference proteome</keyword>
<keyword evidence="1" id="KW-0472">Membrane</keyword>
<keyword evidence="1" id="KW-1133">Transmembrane helix</keyword>
<evidence type="ECO:0000313" key="2">
    <source>
        <dbReference type="EMBL" id="KAJ8774976.1"/>
    </source>
</evidence>
<evidence type="ECO:0000256" key="1">
    <source>
        <dbReference type="SAM" id="Phobius"/>
    </source>
</evidence>
<dbReference type="AlphaFoldDB" id="A0AAV8U7W9"/>
<proteinExistence type="predicted"/>
<dbReference type="EMBL" id="JAIWQS010000001">
    <property type="protein sequence ID" value="KAJ8774976.1"/>
    <property type="molecule type" value="Genomic_DNA"/>
</dbReference>
<sequence length="125" mass="14105">MKEGSCQKWQAPYLLPIIIFAPTGFIAIYFPWSPINSTPSYALFLISKMKVYVIILCLLLAFVVFSPPDSAAEARFTIPNPFRRRIGGKGSPFKCRSRKFCIPDLPPIPPPPPKRACFPHKRHCA</sequence>
<evidence type="ECO:0000313" key="3">
    <source>
        <dbReference type="Proteomes" id="UP001159364"/>
    </source>
</evidence>
<keyword evidence="1" id="KW-0812">Transmembrane</keyword>
<comment type="caution">
    <text evidence="2">The sequence shown here is derived from an EMBL/GenBank/DDBJ whole genome shotgun (WGS) entry which is preliminary data.</text>
</comment>
<dbReference type="Proteomes" id="UP001159364">
    <property type="component" value="Linkage Group LG01"/>
</dbReference>
<gene>
    <name evidence="2" type="ORF">K2173_019980</name>
</gene>
<name>A0AAV8U7W9_9ROSI</name>
<feature type="transmembrane region" description="Helical" evidence="1">
    <location>
        <begin position="42"/>
        <end position="65"/>
    </location>
</feature>